<proteinExistence type="predicted"/>
<dbReference type="RefSeq" id="WP_205386797.1">
    <property type="nucleotide sequence ID" value="NZ_JAFFZS010000044.1"/>
</dbReference>
<keyword evidence="4" id="KW-1185">Reference proteome</keyword>
<protein>
    <submittedName>
        <fullName evidence="3">Beta-lactamase family protein</fullName>
    </submittedName>
</protein>
<dbReference type="EMBL" id="JAFFZS010000044">
    <property type="protein sequence ID" value="MBN0048667.1"/>
    <property type="molecule type" value="Genomic_DNA"/>
</dbReference>
<keyword evidence="1" id="KW-0732">Signal</keyword>
<dbReference type="PANTHER" id="PTHR46825">
    <property type="entry name" value="D-ALANYL-D-ALANINE-CARBOXYPEPTIDASE/ENDOPEPTIDASE AMPH"/>
    <property type="match status" value="1"/>
</dbReference>
<evidence type="ECO:0000313" key="3">
    <source>
        <dbReference type="EMBL" id="MBN0048667.1"/>
    </source>
</evidence>
<dbReference type="Proteomes" id="UP000788262">
    <property type="component" value="Unassembled WGS sequence"/>
</dbReference>
<dbReference type="PANTHER" id="PTHR46825:SF7">
    <property type="entry name" value="D-ALANYL-D-ALANINE CARBOXYPEPTIDASE"/>
    <property type="match status" value="1"/>
</dbReference>
<dbReference type="Pfam" id="PF00144">
    <property type="entry name" value="Beta-lactamase"/>
    <property type="match status" value="1"/>
</dbReference>
<reference evidence="3 4" key="1">
    <citation type="submission" date="2021-02" db="EMBL/GenBank/DDBJ databases">
        <title>Whole genome sequencing of Streptomyces actuosus VRA1.</title>
        <authorList>
            <person name="Sen G."/>
            <person name="Sen A."/>
        </authorList>
    </citation>
    <scope>NUCLEOTIDE SEQUENCE [LARGE SCALE GENOMIC DNA]</scope>
    <source>
        <strain evidence="3 4">VRA1</strain>
    </source>
</reference>
<gene>
    <name evidence="3" type="ORF">JS756_32170</name>
</gene>
<organism evidence="3 4">
    <name type="scientific">Streptomyces actuosus</name>
    <dbReference type="NCBI Taxonomy" id="1885"/>
    <lineage>
        <taxon>Bacteria</taxon>
        <taxon>Bacillati</taxon>
        <taxon>Actinomycetota</taxon>
        <taxon>Actinomycetes</taxon>
        <taxon>Kitasatosporales</taxon>
        <taxon>Streptomycetaceae</taxon>
        <taxon>Streptomyces</taxon>
    </lineage>
</organism>
<dbReference type="SUPFAM" id="SSF56601">
    <property type="entry name" value="beta-lactamase/transpeptidase-like"/>
    <property type="match status" value="1"/>
</dbReference>
<evidence type="ECO:0000259" key="2">
    <source>
        <dbReference type="Pfam" id="PF00144"/>
    </source>
</evidence>
<evidence type="ECO:0000313" key="4">
    <source>
        <dbReference type="Proteomes" id="UP000788262"/>
    </source>
</evidence>
<accession>A0ABS2VZT7</accession>
<dbReference type="InterPro" id="IPR012338">
    <property type="entry name" value="Beta-lactam/transpept-like"/>
</dbReference>
<name>A0ABS2VZT7_STRAS</name>
<dbReference type="InterPro" id="IPR050491">
    <property type="entry name" value="AmpC-like"/>
</dbReference>
<dbReference type="PROSITE" id="PS51318">
    <property type="entry name" value="TAT"/>
    <property type="match status" value="1"/>
</dbReference>
<comment type="caution">
    <text evidence="3">The sequence shown here is derived from an EMBL/GenBank/DDBJ whole genome shotgun (WGS) entry which is preliminary data.</text>
</comment>
<dbReference type="InterPro" id="IPR006311">
    <property type="entry name" value="TAT_signal"/>
</dbReference>
<dbReference type="Gene3D" id="3.40.710.10">
    <property type="entry name" value="DD-peptidase/beta-lactamase superfamily"/>
    <property type="match status" value="1"/>
</dbReference>
<feature type="signal peptide" evidence="1">
    <location>
        <begin position="1"/>
        <end position="26"/>
    </location>
</feature>
<feature type="chain" id="PRO_5047329305" evidence="1">
    <location>
        <begin position="27"/>
        <end position="401"/>
    </location>
</feature>
<feature type="domain" description="Beta-lactamase-related" evidence="2">
    <location>
        <begin position="51"/>
        <end position="382"/>
    </location>
</feature>
<sequence>MTRTRRIWLCAASVLALTLPAAPAVSAPAPHHPSHACGPTPAASHGRAEKIARIIRQSREELGLKAVLASVTVHGREVVTTATGESMTGVPATTAMHFRVGGVAIGYLSTVLLQLADEHRVDLDAPVSRWLPRLPHGDRITLRMLADSTSGLYDYVPDPGFLKALRDDPFRQWTPRELVRISTSKPLWYEPGTNWSYSHANFVLLGAALEKITSTPLDRLLRERVLDPLGLDGTRSSTTPDIPGPVLHAFTDERGRYEESTFWNPSWTIAPGAVMTSTICDVVRSARAVGSGELISRRALRTLRDPGTVGIGGPTATCPETVCRAQTEEAHFGLGVVVRNGWVFQNPQFSGYGAVMAYLPEEDLAIAVAATDGPSAAAGNTAEPVASRIAALLAPEHPLFG</sequence>
<evidence type="ECO:0000256" key="1">
    <source>
        <dbReference type="SAM" id="SignalP"/>
    </source>
</evidence>
<dbReference type="InterPro" id="IPR001466">
    <property type="entry name" value="Beta-lactam-related"/>
</dbReference>